<evidence type="ECO:0000256" key="6">
    <source>
        <dbReference type="ARBA" id="ARBA00023136"/>
    </source>
</evidence>
<keyword evidence="3" id="KW-1003">Cell membrane</keyword>
<keyword evidence="10" id="KW-1185">Reference proteome</keyword>
<comment type="similarity">
    <text evidence="2">Belongs to the CD36 family.</text>
</comment>
<dbReference type="EMBL" id="JAPXFL010000067">
    <property type="protein sequence ID" value="KAK9496593.1"/>
    <property type="molecule type" value="Genomic_DNA"/>
</dbReference>
<dbReference type="Proteomes" id="UP001461498">
    <property type="component" value="Unassembled WGS sequence"/>
</dbReference>
<keyword evidence="7" id="KW-0325">Glycoprotein</keyword>
<keyword evidence="6 8" id="KW-0472">Membrane</keyword>
<organism evidence="9 10">
    <name type="scientific">Rhynocoris fuscipes</name>
    <dbReference type="NCBI Taxonomy" id="488301"/>
    <lineage>
        <taxon>Eukaryota</taxon>
        <taxon>Metazoa</taxon>
        <taxon>Ecdysozoa</taxon>
        <taxon>Arthropoda</taxon>
        <taxon>Hexapoda</taxon>
        <taxon>Insecta</taxon>
        <taxon>Pterygota</taxon>
        <taxon>Neoptera</taxon>
        <taxon>Paraneoptera</taxon>
        <taxon>Hemiptera</taxon>
        <taxon>Heteroptera</taxon>
        <taxon>Panheteroptera</taxon>
        <taxon>Cimicomorpha</taxon>
        <taxon>Reduviidae</taxon>
        <taxon>Harpactorinae</taxon>
        <taxon>Harpactorini</taxon>
        <taxon>Rhynocoris</taxon>
    </lineage>
</organism>
<evidence type="ECO:0008006" key="11">
    <source>
        <dbReference type="Google" id="ProtNLM"/>
    </source>
</evidence>
<sequence>MGLLLGVNIFLLIFITITFYLLTRLRNTSLMNDVETIYTGENGMENFGLLDKLNGLDHLPYWQGSPCNDIRASEGSFFPPREVTKKDIVHVFDKDLCRIWPLRYRWDEVKNGVTVGRYTPDDNMLTSGDRYKDNKCFCPGRQSCPPDGLQDISPCQFDAPVFLSYPHFYGMKNKEITSAVEGLSPDKEKHETFLKIQQKLGVPLEARVRVQLNLKVTHSNYGIARKFPSIMFPIVWVEEGAEELPDYLIRWIYLSTTLCSWLVPFVSYGTIVLGAFLIVSAFIKAYRKVVFTRENLELGKAKLRRGSSFFINGQHRLLIIRDSYTLLQDQPTVAETSFDPDP</sequence>
<dbReference type="GO" id="GO:0005737">
    <property type="term" value="C:cytoplasm"/>
    <property type="evidence" value="ECO:0007669"/>
    <property type="project" value="TreeGrafter"/>
</dbReference>
<evidence type="ECO:0000313" key="10">
    <source>
        <dbReference type="Proteomes" id="UP001461498"/>
    </source>
</evidence>
<dbReference type="GO" id="GO:0005886">
    <property type="term" value="C:plasma membrane"/>
    <property type="evidence" value="ECO:0007669"/>
    <property type="project" value="UniProtKB-SubCell"/>
</dbReference>
<evidence type="ECO:0000256" key="1">
    <source>
        <dbReference type="ARBA" id="ARBA00004236"/>
    </source>
</evidence>
<dbReference type="GO" id="GO:0005044">
    <property type="term" value="F:scavenger receptor activity"/>
    <property type="evidence" value="ECO:0007669"/>
    <property type="project" value="TreeGrafter"/>
</dbReference>
<comment type="subcellular location">
    <subcellularLocation>
        <location evidence="1">Cell membrane</location>
    </subcellularLocation>
</comment>
<name>A0AAW1CIL3_9HEMI</name>
<keyword evidence="5 8" id="KW-1133">Transmembrane helix</keyword>
<evidence type="ECO:0000256" key="5">
    <source>
        <dbReference type="ARBA" id="ARBA00022989"/>
    </source>
</evidence>
<evidence type="ECO:0000313" key="9">
    <source>
        <dbReference type="EMBL" id="KAK9496593.1"/>
    </source>
</evidence>
<dbReference type="AlphaFoldDB" id="A0AAW1CIL3"/>
<protein>
    <recommendedName>
        <fullName evidence="11">Scavenger receptor class B member 1</fullName>
    </recommendedName>
</protein>
<dbReference type="PRINTS" id="PR01609">
    <property type="entry name" value="CD36FAMILY"/>
</dbReference>
<dbReference type="Pfam" id="PF01130">
    <property type="entry name" value="CD36"/>
    <property type="match status" value="1"/>
</dbReference>
<dbReference type="PANTHER" id="PTHR11923">
    <property type="entry name" value="SCAVENGER RECEPTOR CLASS B TYPE-1 SR-B1"/>
    <property type="match status" value="1"/>
</dbReference>
<evidence type="ECO:0000256" key="3">
    <source>
        <dbReference type="ARBA" id="ARBA00022475"/>
    </source>
</evidence>
<evidence type="ECO:0000256" key="2">
    <source>
        <dbReference type="ARBA" id="ARBA00010532"/>
    </source>
</evidence>
<gene>
    <name evidence="9" type="ORF">O3M35_013127</name>
</gene>
<evidence type="ECO:0000256" key="8">
    <source>
        <dbReference type="SAM" id="Phobius"/>
    </source>
</evidence>
<reference evidence="9 10" key="1">
    <citation type="submission" date="2022-12" db="EMBL/GenBank/DDBJ databases">
        <title>Chromosome-level genome assembly of true bugs.</title>
        <authorList>
            <person name="Ma L."/>
            <person name="Li H."/>
        </authorList>
    </citation>
    <scope>NUCLEOTIDE SEQUENCE [LARGE SCALE GENOMIC DNA]</scope>
    <source>
        <strain evidence="9">Lab_2022b</strain>
    </source>
</reference>
<comment type="caution">
    <text evidence="9">The sequence shown here is derived from an EMBL/GenBank/DDBJ whole genome shotgun (WGS) entry which is preliminary data.</text>
</comment>
<keyword evidence="4 8" id="KW-0812">Transmembrane</keyword>
<accession>A0AAW1CIL3</accession>
<feature type="transmembrane region" description="Helical" evidence="8">
    <location>
        <begin position="258"/>
        <end position="283"/>
    </location>
</feature>
<proteinExistence type="inferred from homology"/>
<dbReference type="InterPro" id="IPR002159">
    <property type="entry name" value="CD36_fam"/>
</dbReference>
<evidence type="ECO:0000256" key="7">
    <source>
        <dbReference type="ARBA" id="ARBA00023180"/>
    </source>
</evidence>
<dbReference type="PANTHER" id="PTHR11923:SF88">
    <property type="entry name" value="DEBRIS BUSTER, ISOFORM D"/>
    <property type="match status" value="1"/>
</dbReference>
<evidence type="ECO:0000256" key="4">
    <source>
        <dbReference type="ARBA" id="ARBA00022692"/>
    </source>
</evidence>
<feature type="transmembrane region" description="Helical" evidence="8">
    <location>
        <begin position="6"/>
        <end position="23"/>
    </location>
</feature>